<evidence type="ECO:0000313" key="2">
    <source>
        <dbReference type="Proteomes" id="UP000692954"/>
    </source>
</evidence>
<comment type="caution">
    <text evidence="1">The sequence shown here is derived from an EMBL/GenBank/DDBJ whole genome shotgun (WGS) entry which is preliminary data.</text>
</comment>
<name>A0A8S1N530_9CILI</name>
<keyword evidence="2" id="KW-1185">Reference proteome</keyword>
<accession>A0A8S1N530</accession>
<reference evidence="1" key="1">
    <citation type="submission" date="2021-01" db="EMBL/GenBank/DDBJ databases">
        <authorList>
            <consortium name="Genoscope - CEA"/>
            <person name="William W."/>
        </authorList>
    </citation>
    <scope>NUCLEOTIDE SEQUENCE</scope>
</reference>
<organism evidence="1 2">
    <name type="scientific">Paramecium sonneborni</name>
    <dbReference type="NCBI Taxonomy" id="65129"/>
    <lineage>
        <taxon>Eukaryota</taxon>
        <taxon>Sar</taxon>
        <taxon>Alveolata</taxon>
        <taxon>Ciliophora</taxon>
        <taxon>Intramacronucleata</taxon>
        <taxon>Oligohymenophorea</taxon>
        <taxon>Peniculida</taxon>
        <taxon>Parameciidae</taxon>
        <taxon>Paramecium</taxon>
    </lineage>
</organism>
<protein>
    <submittedName>
        <fullName evidence="1">Uncharacterized protein</fullName>
    </submittedName>
</protein>
<sequence length="570" mass="67718">MIQTLSKIDPIQQYYVNDHYVHSISVKELRTKQSYSPKALIQGYWKKDYQTFMTLNCSIEEQRISLPQISAKSYQTSETKIEKESFESSNSFSKNIYADLILSKYKIKPTNANNQQQRKEKEYFKLPGKLIKGRFQHNKNIETRVYKKNNNELSIERLDIKPQLASKPTIQSTPPSSNSIDCQNNQIKPIIDISKFIKIQLNKPQTPIPNIIQDVITKKELINKVQLKSYLIRSFNQQITNLVIIQFDELLGFCEGSYYGLQFDFIESDLYFEYQNTKQHYFQQLMHNSQIYVLKNLKEAIFILSKTYQIILITENMQLQLVEYVNLNKLPISAIYQIKSSNIAFIGIKTIDCQQIMEDLQIKKFNKIALIQTYELLYKSNDAIQQIKEQNILYPYEYDTSSDHFFILLTPSLCMQSLLQNQQNHSKLFLHSLYLIEQFCQSIQIDNIKDRCAQKIRQLLLQEHYKDLIDRIILKIQNIDQLKQQPLIQQQRYSKKEMIARISEKFENQQKFQELSQDLVLRNKKIVKRISRYKQESLNMLQIVKVQLTREHELLHYCQKLLDNCYYIIF</sequence>
<dbReference type="AlphaFoldDB" id="A0A8S1N530"/>
<evidence type="ECO:0000313" key="1">
    <source>
        <dbReference type="EMBL" id="CAD8084803.1"/>
    </source>
</evidence>
<proteinExistence type="predicted"/>
<gene>
    <name evidence="1" type="ORF">PSON_ATCC_30995.1.T0470185</name>
</gene>
<dbReference type="Proteomes" id="UP000692954">
    <property type="component" value="Unassembled WGS sequence"/>
</dbReference>
<dbReference type="EMBL" id="CAJJDN010000047">
    <property type="protein sequence ID" value="CAD8084803.1"/>
    <property type="molecule type" value="Genomic_DNA"/>
</dbReference>